<evidence type="ECO:0000256" key="2">
    <source>
        <dbReference type="ARBA" id="ARBA00022475"/>
    </source>
</evidence>
<feature type="transmembrane region" description="Helical" evidence="6">
    <location>
        <begin position="315"/>
        <end position="334"/>
    </location>
</feature>
<keyword evidence="2" id="KW-1003">Cell membrane</keyword>
<feature type="transmembrane region" description="Helical" evidence="6">
    <location>
        <begin position="245"/>
        <end position="270"/>
    </location>
</feature>
<evidence type="ECO:0000313" key="8">
    <source>
        <dbReference type="EMBL" id="CED92538.1"/>
    </source>
</evidence>
<dbReference type="InterPro" id="IPR013525">
    <property type="entry name" value="ABC2_TM"/>
</dbReference>
<evidence type="ECO:0000256" key="3">
    <source>
        <dbReference type="ARBA" id="ARBA00022692"/>
    </source>
</evidence>
<dbReference type="GO" id="GO:0140359">
    <property type="term" value="F:ABC-type transporter activity"/>
    <property type="evidence" value="ECO:0007669"/>
    <property type="project" value="InterPro"/>
</dbReference>
<feature type="transmembrane region" description="Helical" evidence="6">
    <location>
        <begin position="374"/>
        <end position="395"/>
    </location>
</feature>
<keyword evidence="3 6" id="KW-0812">Transmembrane</keyword>
<sequence length="404" mass="41898">MSTFKTSLRILVAHRLYILIYLVLMSAGAVFVGTGSGNATDAGVTQVTADVAVIDRDDSAVSRALAEYVGSVGNTQPLEDTKQALQDATAKDRIQYILIIPAGFGEELQAAAQDGTQPPAVETVVSYRSYMGSLMNVHTNSYLNQVYDYLHALNTDATGPQSAEQSVERAVTLAKGSMRGGSAARLITQDALPLPESLKLYTLFSLFPLTAFCVVAIAVLMASLNRPPVHSRVSSAPVTGRSRGLGLLGACLLVGLVAWLWFFCLGTAVFAADRIVDAAPRLGVIGLALAAYTLNGVAMGFLVGQLRLGENAANAIAVIGGMAFSVLAGAWAPLDMLPDAVISVARLTPGYWATLATGGAFNAGSTSAQVLTPLLGYCGICALFAVAIGAIGLGVGRSRARAAV</sequence>
<dbReference type="RefSeq" id="WP_210582128.1">
    <property type="nucleotide sequence ID" value="NZ_LK995542.1"/>
</dbReference>
<dbReference type="Gene3D" id="3.40.1710.10">
    <property type="entry name" value="abc type-2 transporter like domain"/>
    <property type="match status" value="1"/>
</dbReference>
<evidence type="ECO:0000256" key="6">
    <source>
        <dbReference type="SAM" id="Phobius"/>
    </source>
</evidence>
<evidence type="ECO:0000256" key="4">
    <source>
        <dbReference type="ARBA" id="ARBA00022989"/>
    </source>
</evidence>
<keyword evidence="4 6" id="KW-1133">Transmembrane helix</keyword>
<dbReference type="EMBL" id="LK995542">
    <property type="protein sequence ID" value="CED92538.1"/>
    <property type="molecule type" value="Genomic_DNA"/>
</dbReference>
<reference evidence="8" key="1">
    <citation type="submission" date="2014-07" db="EMBL/GenBank/DDBJ databases">
        <authorList>
            <person name="Zhang J.E."/>
            <person name="Yang H."/>
            <person name="Guo J."/>
            <person name="Deng Z."/>
            <person name="Luo H."/>
            <person name="Luo M."/>
            <person name="Zhao B."/>
        </authorList>
    </citation>
    <scope>NUCLEOTIDE SEQUENCE</scope>
    <source>
        <strain evidence="8">AM4</strain>
    </source>
</reference>
<feature type="transmembrane region" description="Helical" evidence="6">
    <location>
        <begin position="12"/>
        <end position="32"/>
    </location>
</feature>
<dbReference type="PANTHER" id="PTHR30294">
    <property type="entry name" value="MEMBRANE COMPONENT OF ABC TRANSPORTER YHHJ-RELATED"/>
    <property type="match status" value="1"/>
</dbReference>
<dbReference type="GO" id="GO:0005886">
    <property type="term" value="C:plasma membrane"/>
    <property type="evidence" value="ECO:0007669"/>
    <property type="project" value="UniProtKB-SubCell"/>
</dbReference>
<evidence type="ECO:0000256" key="5">
    <source>
        <dbReference type="ARBA" id="ARBA00023136"/>
    </source>
</evidence>
<dbReference type="Pfam" id="PF12698">
    <property type="entry name" value="ABC2_membrane_3"/>
    <property type="match status" value="1"/>
</dbReference>
<protein>
    <submittedName>
        <fullName evidence="8">Conserved domain protein</fullName>
    </submittedName>
</protein>
<accession>A0A1L7RSE4</accession>
<feature type="domain" description="ABC-2 type transporter transmembrane" evidence="7">
    <location>
        <begin position="19"/>
        <end position="390"/>
    </location>
</feature>
<evidence type="ECO:0000259" key="7">
    <source>
        <dbReference type="Pfam" id="PF12698"/>
    </source>
</evidence>
<name>A0A1L7RSE4_9ACTO</name>
<evidence type="ECO:0000256" key="1">
    <source>
        <dbReference type="ARBA" id="ARBA00004651"/>
    </source>
</evidence>
<proteinExistence type="predicted"/>
<dbReference type="AlphaFoldDB" id="A0A1L7RSE4"/>
<organism evidence="8">
    <name type="scientific">Actinomyces succiniciruminis</name>
    <dbReference type="NCBI Taxonomy" id="1522002"/>
    <lineage>
        <taxon>Bacteria</taxon>
        <taxon>Bacillati</taxon>
        <taxon>Actinomycetota</taxon>
        <taxon>Actinomycetes</taxon>
        <taxon>Actinomycetales</taxon>
        <taxon>Actinomycetaceae</taxon>
        <taxon>Actinomyces</taxon>
    </lineage>
</organism>
<gene>
    <name evidence="8" type="ORF">AAM4_2706</name>
</gene>
<feature type="transmembrane region" description="Helical" evidence="6">
    <location>
        <begin position="200"/>
        <end position="224"/>
    </location>
</feature>
<keyword evidence="5 6" id="KW-0472">Membrane</keyword>
<feature type="transmembrane region" description="Helical" evidence="6">
    <location>
        <begin position="282"/>
        <end position="303"/>
    </location>
</feature>
<dbReference type="InterPro" id="IPR051449">
    <property type="entry name" value="ABC-2_transporter_component"/>
</dbReference>
<comment type="subcellular location">
    <subcellularLocation>
        <location evidence="1">Cell membrane</location>
        <topology evidence="1">Multi-pass membrane protein</topology>
    </subcellularLocation>
</comment>
<dbReference type="PANTHER" id="PTHR30294:SF29">
    <property type="entry name" value="MULTIDRUG ABC TRANSPORTER PERMEASE YBHS-RELATED"/>
    <property type="match status" value="1"/>
</dbReference>